<comment type="similarity">
    <text evidence="4">Belongs to the fabD family.</text>
</comment>
<reference evidence="7 8" key="1">
    <citation type="submission" date="2020-01" db="EMBL/GenBank/DDBJ databases">
        <title>Anaeroalcalibacter tamaniensis gen. nov., sp. nov., moderately halophilic strictly anaerobic fermenter bacterium from mud volcano of Taman peninsula.</title>
        <authorList>
            <person name="Frolova A."/>
            <person name="Merkel A.Y."/>
            <person name="Slobodkin A.I."/>
        </authorList>
    </citation>
    <scope>NUCLEOTIDE SEQUENCE [LARGE SCALE GENOMIC DNA]</scope>
    <source>
        <strain evidence="7 8">F-3ap</strain>
    </source>
</reference>
<dbReference type="Gene3D" id="3.30.70.250">
    <property type="entry name" value="Malonyl-CoA ACP transacylase, ACP-binding"/>
    <property type="match status" value="1"/>
</dbReference>
<dbReference type="GO" id="GO:0005829">
    <property type="term" value="C:cytosol"/>
    <property type="evidence" value="ECO:0007669"/>
    <property type="project" value="TreeGrafter"/>
</dbReference>
<keyword evidence="1 4" id="KW-0808">Transferase</keyword>
<comment type="caution">
    <text evidence="7">The sequence shown here is derived from an EMBL/GenBank/DDBJ whole genome shotgun (WGS) entry which is preliminary data.</text>
</comment>
<organism evidence="7 8">
    <name type="scientific">Anaerotalea alkaliphila</name>
    <dbReference type="NCBI Taxonomy" id="2662126"/>
    <lineage>
        <taxon>Bacteria</taxon>
        <taxon>Bacillati</taxon>
        <taxon>Bacillota</taxon>
        <taxon>Clostridia</taxon>
        <taxon>Eubacteriales</taxon>
        <taxon>Anaerotalea</taxon>
    </lineage>
</organism>
<evidence type="ECO:0000313" key="8">
    <source>
        <dbReference type="Proteomes" id="UP000461585"/>
    </source>
</evidence>
<dbReference type="Pfam" id="PF00698">
    <property type="entry name" value="Acyl_transf_1"/>
    <property type="match status" value="1"/>
</dbReference>
<evidence type="ECO:0000256" key="2">
    <source>
        <dbReference type="ARBA" id="ARBA00023315"/>
    </source>
</evidence>
<evidence type="ECO:0000313" key="7">
    <source>
        <dbReference type="EMBL" id="NDL68069.1"/>
    </source>
</evidence>
<dbReference type="InterPro" id="IPR024925">
    <property type="entry name" value="Malonyl_CoA-ACP_transAc"/>
</dbReference>
<dbReference type="PANTHER" id="PTHR42681:SF1">
    <property type="entry name" value="MALONYL-COA-ACYL CARRIER PROTEIN TRANSACYLASE, MITOCHONDRIAL"/>
    <property type="match status" value="1"/>
</dbReference>
<evidence type="ECO:0000256" key="5">
    <source>
        <dbReference type="PIRSR" id="PIRSR000446-1"/>
    </source>
</evidence>
<evidence type="ECO:0000259" key="6">
    <source>
        <dbReference type="SMART" id="SM00827"/>
    </source>
</evidence>
<proteinExistence type="inferred from homology"/>
<dbReference type="GO" id="GO:0006633">
    <property type="term" value="P:fatty acid biosynthetic process"/>
    <property type="evidence" value="ECO:0007669"/>
    <property type="project" value="TreeGrafter"/>
</dbReference>
<evidence type="ECO:0000256" key="3">
    <source>
        <dbReference type="ARBA" id="ARBA00048462"/>
    </source>
</evidence>
<keyword evidence="2 4" id="KW-0012">Acyltransferase</keyword>
<dbReference type="SMART" id="SM00827">
    <property type="entry name" value="PKS_AT"/>
    <property type="match status" value="1"/>
</dbReference>
<protein>
    <recommendedName>
        <fullName evidence="4">Malonyl CoA-acyl carrier protein transacylase</fullName>
        <ecNumber evidence="4">2.3.1.39</ecNumber>
    </recommendedName>
</protein>
<dbReference type="SUPFAM" id="SSF52151">
    <property type="entry name" value="FabD/lysophospholipase-like"/>
    <property type="match status" value="1"/>
</dbReference>
<dbReference type="PIRSF" id="PIRSF000446">
    <property type="entry name" value="Mct"/>
    <property type="match status" value="1"/>
</dbReference>
<dbReference type="GO" id="GO:0004314">
    <property type="term" value="F:[acyl-carrier-protein] S-malonyltransferase activity"/>
    <property type="evidence" value="ECO:0007669"/>
    <property type="project" value="UniProtKB-EC"/>
</dbReference>
<sequence length="307" mass="33143">MGKTAFIFPGQGAQCVGMGQEVIQNFEESKVVFDEAASVLDFDLAKVCFEENDQIHQTEYTQPALLAVSVALLKAVESIGVKPDVVAGLSLGEYSALVANGAMEFKEAVTLVRKRGMYMEQAAKNTKGSMAAVLRATKEAIHAVIEKVNGVLEIANYNNSQQIVISGEVMALESSYRHFDEMGIKVVPLTVSGAFHSSLMSEASHKMEEELQGVAFKDFTVPYVSNVTAGYVHNKGEVAPLLVEQVKASVRWEESVLEMIACGVDTFIEIGPGNTLAGLIKKIDRKAKVYSVSDLASLEALKSNLEA</sequence>
<dbReference type="NCBIfam" id="TIGR00128">
    <property type="entry name" value="fabD"/>
    <property type="match status" value="1"/>
</dbReference>
<dbReference type="InterPro" id="IPR014043">
    <property type="entry name" value="Acyl_transferase_dom"/>
</dbReference>
<comment type="catalytic activity">
    <reaction evidence="3 4">
        <text>holo-[ACP] + malonyl-CoA = malonyl-[ACP] + CoA</text>
        <dbReference type="Rhea" id="RHEA:41792"/>
        <dbReference type="Rhea" id="RHEA-COMP:9623"/>
        <dbReference type="Rhea" id="RHEA-COMP:9685"/>
        <dbReference type="ChEBI" id="CHEBI:57287"/>
        <dbReference type="ChEBI" id="CHEBI:57384"/>
        <dbReference type="ChEBI" id="CHEBI:64479"/>
        <dbReference type="ChEBI" id="CHEBI:78449"/>
        <dbReference type="EC" id="2.3.1.39"/>
    </reaction>
</comment>
<dbReference type="SUPFAM" id="SSF55048">
    <property type="entry name" value="Probable ACP-binding domain of malonyl-CoA ACP transacylase"/>
    <property type="match status" value="1"/>
</dbReference>
<dbReference type="InterPro" id="IPR016035">
    <property type="entry name" value="Acyl_Trfase/lysoPLipase"/>
</dbReference>
<dbReference type="PANTHER" id="PTHR42681">
    <property type="entry name" value="MALONYL-COA-ACYL CARRIER PROTEIN TRANSACYLASE, MITOCHONDRIAL"/>
    <property type="match status" value="1"/>
</dbReference>
<dbReference type="EMBL" id="JAAEEH010000027">
    <property type="protein sequence ID" value="NDL68069.1"/>
    <property type="molecule type" value="Genomic_DNA"/>
</dbReference>
<accession>A0A7X5KNI7</accession>
<feature type="active site" evidence="5">
    <location>
        <position position="196"/>
    </location>
</feature>
<gene>
    <name evidence="7" type="primary">fabD</name>
    <name evidence="7" type="ORF">GXN74_09985</name>
</gene>
<dbReference type="InterPro" id="IPR004410">
    <property type="entry name" value="Malonyl_CoA-ACP_transAc_FabD"/>
</dbReference>
<dbReference type="InterPro" id="IPR016036">
    <property type="entry name" value="Malonyl_transacylase_ACP-bd"/>
</dbReference>
<dbReference type="EC" id="2.3.1.39" evidence="4"/>
<dbReference type="Proteomes" id="UP000461585">
    <property type="component" value="Unassembled WGS sequence"/>
</dbReference>
<dbReference type="InterPro" id="IPR001227">
    <property type="entry name" value="Ac_transferase_dom_sf"/>
</dbReference>
<dbReference type="InterPro" id="IPR050858">
    <property type="entry name" value="Mal-CoA-ACP_Trans/PKS_FabD"/>
</dbReference>
<dbReference type="Gene3D" id="3.40.366.10">
    <property type="entry name" value="Malonyl-Coenzyme A Acyl Carrier Protein, domain 2"/>
    <property type="match status" value="1"/>
</dbReference>
<evidence type="ECO:0000256" key="1">
    <source>
        <dbReference type="ARBA" id="ARBA00022679"/>
    </source>
</evidence>
<dbReference type="RefSeq" id="WP_162370793.1">
    <property type="nucleotide sequence ID" value="NZ_JAAEEH010000027.1"/>
</dbReference>
<feature type="domain" description="Malonyl-CoA:ACP transacylase (MAT)" evidence="6">
    <location>
        <begin position="7"/>
        <end position="305"/>
    </location>
</feature>
<keyword evidence="8" id="KW-1185">Reference proteome</keyword>
<feature type="active site" evidence="5">
    <location>
        <position position="90"/>
    </location>
</feature>
<name>A0A7X5KNI7_9FIRM</name>
<dbReference type="AlphaFoldDB" id="A0A7X5KNI7"/>
<evidence type="ECO:0000256" key="4">
    <source>
        <dbReference type="PIRNR" id="PIRNR000446"/>
    </source>
</evidence>